<accession>A0A1Y2LUC1</accession>
<gene>
    <name evidence="2" type="ORF">B5807_07238</name>
</gene>
<evidence type="ECO:0000256" key="1">
    <source>
        <dbReference type="SAM" id="MobiDB-lite"/>
    </source>
</evidence>
<dbReference type="OMA" id="CALDIMA"/>
<name>A0A1Y2LUC1_EPING</name>
<protein>
    <submittedName>
        <fullName evidence="2">Uncharacterized protein</fullName>
    </submittedName>
</protein>
<dbReference type="Proteomes" id="UP000193240">
    <property type="component" value="Unassembled WGS sequence"/>
</dbReference>
<sequence>MSGLYEFPETPVNPQTGVARIAVAPVHHEPPPPATIEQLSRFGPRWNIRDIQAQLAQYVLEMGIVEGTTDEWQRTQDPEADFTFHCALDIMAASLFRAKQLVLRHRRGFSEAETLLLAKEAKNMDWGMTHLLYSFVAIRHLETPIMAWNVGTGIERHFHLYQAFEKALEGKLVGEGKEEIEKWFAKTDKYFEEVIILFKGPPGSKRPEENPELGTYAEINEPAPGHQKEVDAIVTH</sequence>
<organism evidence="2 3">
    <name type="scientific">Epicoccum nigrum</name>
    <name type="common">Soil fungus</name>
    <name type="synonym">Epicoccum purpurascens</name>
    <dbReference type="NCBI Taxonomy" id="105696"/>
    <lineage>
        <taxon>Eukaryota</taxon>
        <taxon>Fungi</taxon>
        <taxon>Dikarya</taxon>
        <taxon>Ascomycota</taxon>
        <taxon>Pezizomycotina</taxon>
        <taxon>Dothideomycetes</taxon>
        <taxon>Pleosporomycetidae</taxon>
        <taxon>Pleosporales</taxon>
        <taxon>Pleosporineae</taxon>
        <taxon>Didymellaceae</taxon>
        <taxon>Epicoccum</taxon>
    </lineage>
</organism>
<keyword evidence="3" id="KW-1185">Reference proteome</keyword>
<proteinExistence type="predicted"/>
<dbReference type="AlphaFoldDB" id="A0A1Y2LUC1"/>
<feature type="compositionally biased region" description="Basic and acidic residues" evidence="1">
    <location>
        <begin position="226"/>
        <end position="236"/>
    </location>
</feature>
<feature type="region of interest" description="Disordered" evidence="1">
    <location>
        <begin position="202"/>
        <end position="236"/>
    </location>
</feature>
<evidence type="ECO:0000313" key="3">
    <source>
        <dbReference type="Proteomes" id="UP000193240"/>
    </source>
</evidence>
<dbReference type="EMBL" id="KZ107848">
    <property type="protein sequence ID" value="OSS47476.1"/>
    <property type="molecule type" value="Genomic_DNA"/>
</dbReference>
<reference evidence="2 3" key="1">
    <citation type="journal article" date="2017" name="Genome Announc.">
        <title>Genome sequence of the saprophytic ascomycete Epicoccum nigrum ICMP 19927 strain isolated from New Zealand.</title>
        <authorList>
            <person name="Fokin M."/>
            <person name="Fleetwood D."/>
            <person name="Weir B.S."/>
            <person name="Villas-Boas S.G."/>
        </authorList>
    </citation>
    <scope>NUCLEOTIDE SEQUENCE [LARGE SCALE GENOMIC DNA]</scope>
    <source>
        <strain evidence="2 3">ICMP 19927</strain>
    </source>
</reference>
<evidence type="ECO:0000313" key="2">
    <source>
        <dbReference type="EMBL" id="OSS47476.1"/>
    </source>
</evidence>
<dbReference type="InParanoid" id="A0A1Y2LUC1"/>